<keyword evidence="3" id="KW-1185">Reference proteome</keyword>
<evidence type="ECO:0000256" key="1">
    <source>
        <dbReference type="ARBA" id="ARBA00022649"/>
    </source>
</evidence>
<organism evidence="2 3">
    <name type="scientific">Aureimonas endophytica</name>
    <dbReference type="NCBI Taxonomy" id="2027858"/>
    <lineage>
        <taxon>Bacteria</taxon>
        <taxon>Pseudomonadati</taxon>
        <taxon>Pseudomonadota</taxon>
        <taxon>Alphaproteobacteria</taxon>
        <taxon>Hyphomicrobiales</taxon>
        <taxon>Aurantimonadaceae</taxon>
        <taxon>Aureimonas</taxon>
    </lineage>
</organism>
<dbReference type="InterPro" id="IPR035093">
    <property type="entry name" value="RelE/ParE_toxin_dom_sf"/>
</dbReference>
<proteinExistence type="predicted"/>
<accession>A0A916ZE89</accession>
<dbReference type="AlphaFoldDB" id="A0A916ZE89"/>
<evidence type="ECO:0008006" key="4">
    <source>
        <dbReference type="Google" id="ProtNLM"/>
    </source>
</evidence>
<gene>
    <name evidence="2" type="ORF">GCM10011390_08680</name>
</gene>
<dbReference type="Pfam" id="PF05016">
    <property type="entry name" value="ParE_toxin"/>
    <property type="match status" value="1"/>
</dbReference>
<sequence length="119" mass="13425">MRPRLTRLADEDIAEILAETLHRFGPNQFGLYADLIQKSLDLLADDPFALTTVPRDALAPGLRMLALGRLAWRRDAAAHCVYYVLPLPGRRAETVVLRVLHERMEPAAWLSRGFDEMAS</sequence>
<dbReference type="EMBL" id="BMIQ01000001">
    <property type="protein sequence ID" value="GGD92242.1"/>
    <property type="molecule type" value="Genomic_DNA"/>
</dbReference>
<dbReference type="RefSeq" id="WP_188906959.1">
    <property type="nucleotide sequence ID" value="NZ_BMIQ01000001.1"/>
</dbReference>
<evidence type="ECO:0000313" key="2">
    <source>
        <dbReference type="EMBL" id="GGD92242.1"/>
    </source>
</evidence>
<name>A0A916ZE89_9HYPH</name>
<reference evidence="2" key="2">
    <citation type="submission" date="2020-09" db="EMBL/GenBank/DDBJ databases">
        <authorList>
            <person name="Sun Q."/>
            <person name="Zhou Y."/>
        </authorList>
    </citation>
    <scope>NUCLEOTIDE SEQUENCE</scope>
    <source>
        <strain evidence="2">CGMCC 1.15367</strain>
    </source>
</reference>
<comment type="caution">
    <text evidence="2">The sequence shown here is derived from an EMBL/GenBank/DDBJ whole genome shotgun (WGS) entry which is preliminary data.</text>
</comment>
<dbReference type="InterPro" id="IPR007712">
    <property type="entry name" value="RelE/ParE_toxin"/>
</dbReference>
<protein>
    <recommendedName>
        <fullName evidence="4">Toxin ParE1/3/4</fullName>
    </recommendedName>
</protein>
<reference evidence="2" key="1">
    <citation type="journal article" date="2014" name="Int. J. Syst. Evol. Microbiol.">
        <title>Complete genome sequence of Corynebacterium casei LMG S-19264T (=DSM 44701T), isolated from a smear-ripened cheese.</title>
        <authorList>
            <consortium name="US DOE Joint Genome Institute (JGI-PGF)"/>
            <person name="Walter F."/>
            <person name="Albersmeier A."/>
            <person name="Kalinowski J."/>
            <person name="Ruckert C."/>
        </authorList>
    </citation>
    <scope>NUCLEOTIDE SEQUENCE</scope>
    <source>
        <strain evidence="2">CGMCC 1.15367</strain>
    </source>
</reference>
<keyword evidence="1" id="KW-1277">Toxin-antitoxin system</keyword>
<dbReference type="Gene3D" id="3.30.2310.20">
    <property type="entry name" value="RelE-like"/>
    <property type="match status" value="1"/>
</dbReference>
<dbReference type="Proteomes" id="UP000644699">
    <property type="component" value="Unassembled WGS sequence"/>
</dbReference>
<evidence type="ECO:0000313" key="3">
    <source>
        <dbReference type="Proteomes" id="UP000644699"/>
    </source>
</evidence>